<keyword evidence="5" id="KW-1185">Reference proteome</keyword>
<evidence type="ECO:0000313" key="5">
    <source>
        <dbReference type="Proteomes" id="UP000279594"/>
    </source>
</evidence>
<feature type="compositionally biased region" description="Basic and acidic residues" evidence="1">
    <location>
        <begin position="542"/>
        <end position="553"/>
    </location>
</feature>
<dbReference type="Pfam" id="PF11678">
    <property type="entry name" value="Tle3_C"/>
    <property type="match status" value="1"/>
</dbReference>
<dbReference type="SUPFAM" id="SSF53474">
    <property type="entry name" value="alpha/beta-Hydrolases"/>
    <property type="match status" value="1"/>
</dbReference>
<dbReference type="InterPro" id="IPR056221">
    <property type="entry name" value="Tle3_ab_dom"/>
</dbReference>
<dbReference type="Pfam" id="PF24322">
    <property type="entry name" value="Tle3"/>
    <property type="match status" value="1"/>
</dbReference>
<gene>
    <name evidence="4" type="ORF">D9M09_19775</name>
</gene>
<sequence length="749" mass="82234">MQFDPHPPLCDDPEIDILGQFSCNANFQSSDRDTLQQLPLPGIVIFVHGVNSDGEWYAAAEEGLCNGLNERLKRSCHHMQHRGVEGGELKPVSYGAEITAEGFLHPEMSADTLIRDAGTFSPVIRFRWGYKASGEELQQYGKCIYLNEDNYWGGGPFANGCSALADLWKDGLSEGLFLWNTIQHMNPFPERQVYSCPPRPYFVLAAYRLAKLVEAIRQQQADVPVTIVCHSQGTMVAMAAAFLGTRLPKVDGVPCVADNYVICNSPYSLAKCNSAENWVAGNLRAADGSTGRVTVQARIATLKNFFAIIGQRASLGEVQTDEEIDRCMANLEHGFSAAADREQYGIAGAARGGKKSSYGRVTIYCNPHDVVVSSVAIEGIGWRGLSGSLAKDGKDGGELAATEAAGVCVQRVFAQGFEVGKQGSYHYWRDHWRKPASGGNDFWFPAQKYASYSIKQGVEASQESRLSTILTVGFAPLFIVATGLARSPCNASPHKDWKIELNAPDLLPPFKPQSLRFGQTSEEFDEGYEPPGESRQAGKQRAPGDDYLADHEIPPGGLQGLAGKNEAKRMDRARGTADDEARLRFEQRAVIRAQAVREGKSPEGQKVQQEMPNATPDAEYLQWRSTRVGEMMSSQAGAYATDHSTILTNPMHSERALAYDVAVGVCRIKPDQLRKLRVAADWRLLRALNNTESAKLFEEYFNDGKLHGLTITQWSQQTGGEGNLPVSIVDVRENPALDSRPNFGERAFL</sequence>
<dbReference type="Proteomes" id="UP000279594">
    <property type="component" value="Chromosome"/>
</dbReference>
<evidence type="ECO:0000259" key="3">
    <source>
        <dbReference type="Pfam" id="PF24322"/>
    </source>
</evidence>
<dbReference type="Gene3D" id="3.40.50.1820">
    <property type="entry name" value="alpha/beta hydrolase"/>
    <property type="match status" value="1"/>
</dbReference>
<protein>
    <submittedName>
        <fullName evidence="4">DUF3274 domain-containing protein</fullName>
    </submittedName>
</protein>
<organism evidence="4 5">
    <name type="scientific">Janthinobacterium agaricidamnosum</name>
    <dbReference type="NCBI Taxonomy" id="55508"/>
    <lineage>
        <taxon>Bacteria</taxon>
        <taxon>Pseudomonadati</taxon>
        <taxon>Pseudomonadota</taxon>
        <taxon>Betaproteobacteria</taxon>
        <taxon>Burkholderiales</taxon>
        <taxon>Oxalobacteraceae</taxon>
        <taxon>Janthinobacterium</taxon>
    </lineage>
</organism>
<feature type="domain" description="Antibacterial effector protein Tle3 C-terminal" evidence="2">
    <location>
        <begin position="642"/>
        <end position="698"/>
    </location>
</feature>
<proteinExistence type="predicted"/>
<dbReference type="AlphaFoldDB" id="A0A3G2EBR0"/>
<dbReference type="EMBL" id="CP033019">
    <property type="protein sequence ID" value="AYM77788.1"/>
    <property type="molecule type" value="Genomic_DNA"/>
</dbReference>
<dbReference type="InterPro" id="IPR029058">
    <property type="entry name" value="AB_hydrolase_fold"/>
</dbReference>
<accession>A0A3G2EBR0</accession>
<feature type="domain" description="T6SS Tle3 phospholipase effector alpha/beta" evidence="3">
    <location>
        <begin position="40"/>
        <end position="385"/>
    </location>
</feature>
<feature type="region of interest" description="Disordered" evidence="1">
    <location>
        <begin position="523"/>
        <end position="578"/>
    </location>
</feature>
<reference evidence="4 5" key="1">
    <citation type="submission" date="2018-10" db="EMBL/GenBank/DDBJ databases">
        <title>Effects of UV and annual dynamics of microbial communities in freshwater RAS systems.</title>
        <authorList>
            <person name="Bekkelund A.K."/>
            <person name="Hansen B.R."/>
            <person name="Stokken H."/>
            <person name="Eriksen B.F."/>
            <person name="Kashulin N.A."/>
        </authorList>
    </citation>
    <scope>NUCLEOTIDE SEQUENCE [LARGE SCALE GENOMIC DNA]</scope>
    <source>
        <strain evidence="4 5">BHSEK</strain>
    </source>
</reference>
<feature type="compositionally biased region" description="Basic and acidic residues" evidence="1">
    <location>
        <begin position="565"/>
        <end position="578"/>
    </location>
</feature>
<evidence type="ECO:0000259" key="2">
    <source>
        <dbReference type="Pfam" id="PF11678"/>
    </source>
</evidence>
<evidence type="ECO:0000256" key="1">
    <source>
        <dbReference type="SAM" id="MobiDB-lite"/>
    </source>
</evidence>
<dbReference type="RefSeq" id="WP_070311017.1">
    <property type="nucleotide sequence ID" value="NZ_CP033019.1"/>
</dbReference>
<evidence type="ECO:0000313" key="4">
    <source>
        <dbReference type="EMBL" id="AYM77788.1"/>
    </source>
</evidence>
<dbReference type="InterPro" id="IPR021692">
    <property type="entry name" value="Tle3_C"/>
</dbReference>
<name>A0A3G2EBR0_9BURK</name>